<keyword evidence="7" id="KW-1185">Reference proteome</keyword>
<evidence type="ECO:0000259" key="5">
    <source>
        <dbReference type="PROSITE" id="PS50026"/>
    </source>
</evidence>
<sequence>MALQCADDVTLNDAEDKEALMFHFNINECEYSEACISDTTVCVNKPGSYDCVCKKGYYLTAPSQGQSYNPMYNTCNAKETQWRDGSIALGVIFAVCIVSVVGYIYITRKDAGHQSHFVGSRRRHVAKSLTWEDCTEQKDVTEQVQICLDRSKSSERAGYFIKSSVSHSRHWSTTRAVYALTYRP</sequence>
<reference evidence="6" key="1">
    <citation type="submission" date="2020-07" db="EMBL/GenBank/DDBJ databases">
        <title>Multicomponent nature underlies the extraordinary mechanical properties of spider dragline silk.</title>
        <authorList>
            <person name="Kono N."/>
            <person name="Nakamura H."/>
            <person name="Mori M."/>
            <person name="Yoshida Y."/>
            <person name="Ohtoshi R."/>
            <person name="Malay A.D."/>
            <person name="Moran D.A.P."/>
            <person name="Tomita M."/>
            <person name="Numata K."/>
            <person name="Arakawa K."/>
        </authorList>
    </citation>
    <scope>NUCLEOTIDE SEQUENCE</scope>
</reference>
<dbReference type="InterPro" id="IPR049883">
    <property type="entry name" value="NOTCH1_EGF-like"/>
</dbReference>
<evidence type="ECO:0000256" key="3">
    <source>
        <dbReference type="PROSITE-ProRule" id="PRU00076"/>
    </source>
</evidence>
<dbReference type="SUPFAM" id="SSF57196">
    <property type="entry name" value="EGF/Laminin"/>
    <property type="match status" value="1"/>
</dbReference>
<keyword evidence="1 3" id="KW-0245">EGF-like domain</keyword>
<evidence type="ECO:0000256" key="1">
    <source>
        <dbReference type="ARBA" id="ARBA00022536"/>
    </source>
</evidence>
<dbReference type="Gene3D" id="2.10.25.10">
    <property type="entry name" value="Laminin"/>
    <property type="match status" value="1"/>
</dbReference>
<dbReference type="CDD" id="cd00054">
    <property type="entry name" value="EGF_CA"/>
    <property type="match status" value="1"/>
</dbReference>
<feature type="transmembrane region" description="Helical" evidence="4">
    <location>
        <begin position="87"/>
        <end position="106"/>
    </location>
</feature>
<dbReference type="InterPro" id="IPR000152">
    <property type="entry name" value="EGF-type_Asp/Asn_hydroxyl_site"/>
</dbReference>
<dbReference type="AlphaFoldDB" id="A0A8X6G9X1"/>
<dbReference type="PROSITE" id="PS50026">
    <property type="entry name" value="EGF_3"/>
    <property type="match status" value="1"/>
</dbReference>
<dbReference type="Pfam" id="PF07645">
    <property type="entry name" value="EGF_CA"/>
    <property type="match status" value="1"/>
</dbReference>
<keyword evidence="4" id="KW-0472">Membrane</keyword>
<evidence type="ECO:0000313" key="7">
    <source>
        <dbReference type="Proteomes" id="UP000887116"/>
    </source>
</evidence>
<comment type="caution">
    <text evidence="6">The sequence shown here is derived from an EMBL/GenBank/DDBJ whole genome shotgun (WGS) entry which is preliminary data.</text>
</comment>
<dbReference type="GO" id="GO:0005509">
    <property type="term" value="F:calcium ion binding"/>
    <property type="evidence" value="ECO:0007669"/>
    <property type="project" value="InterPro"/>
</dbReference>
<name>A0A8X6G9X1_TRICU</name>
<dbReference type="PROSITE" id="PS01187">
    <property type="entry name" value="EGF_CA"/>
    <property type="match status" value="1"/>
</dbReference>
<dbReference type="SMART" id="SM00179">
    <property type="entry name" value="EGF_CA"/>
    <property type="match status" value="1"/>
</dbReference>
<feature type="domain" description="EGF-like" evidence="5">
    <location>
        <begin position="25"/>
        <end position="63"/>
    </location>
</feature>
<gene>
    <name evidence="6" type="ORF">TNCT_689551</name>
</gene>
<keyword evidence="2" id="KW-1015">Disulfide bond</keyword>
<dbReference type="PROSITE" id="PS00010">
    <property type="entry name" value="ASX_HYDROXYL"/>
    <property type="match status" value="1"/>
</dbReference>
<dbReference type="Proteomes" id="UP000887116">
    <property type="component" value="Unassembled WGS sequence"/>
</dbReference>
<dbReference type="InterPro" id="IPR018097">
    <property type="entry name" value="EGF_Ca-bd_CS"/>
</dbReference>
<organism evidence="6 7">
    <name type="scientific">Trichonephila clavata</name>
    <name type="common">Joro spider</name>
    <name type="synonym">Nephila clavata</name>
    <dbReference type="NCBI Taxonomy" id="2740835"/>
    <lineage>
        <taxon>Eukaryota</taxon>
        <taxon>Metazoa</taxon>
        <taxon>Ecdysozoa</taxon>
        <taxon>Arthropoda</taxon>
        <taxon>Chelicerata</taxon>
        <taxon>Arachnida</taxon>
        <taxon>Araneae</taxon>
        <taxon>Araneomorphae</taxon>
        <taxon>Entelegynae</taxon>
        <taxon>Araneoidea</taxon>
        <taxon>Nephilidae</taxon>
        <taxon>Trichonephila</taxon>
    </lineage>
</organism>
<keyword evidence="4" id="KW-0812">Transmembrane</keyword>
<dbReference type="InterPro" id="IPR001881">
    <property type="entry name" value="EGF-like_Ca-bd_dom"/>
</dbReference>
<accession>A0A8X6G9X1</accession>
<protein>
    <recommendedName>
        <fullName evidence="5">EGF-like domain-containing protein</fullName>
    </recommendedName>
</protein>
<keyword evidence="4" id="KW-1133">Transmembrane helix</keyword>
<comment type="caution">
    <text evidence="3">Lacks conserved residue(s) required for the propagation of feature annotation.</text>
</comment>
<dbReference type="EMBL" id="BMAO01025108">
    <property type="protein sequence ID" value="GFR00316.1"/>
    <property type="molecule type" value="Genomic_DNA"/>
</dbReference>
<proteinExistence type="predicted"/>
<evidence type="ECO:0000256" key="4">
    <source>
        <dbReference type="SAM" id="Phobius"/>
    </source>
</evidence>
<evidence type="ECO:0000256" key="2">
    <source>
        <dbReference type="ARBA" id="ARBA00023157"/>
    </source>
</evidence>
<dbReference type="InterPro" id="IPR000742">
    <property type="entry name" value="EGF"/>
</dbReference>
<evidence type="ECO:0000313" key="6">
    <source>
        <dbReference type="EMBL" id="GFR00316.1"/>
    </source>
</evidence>